<dbReference type="GO" id="GO:0051131">
    <property type="term" value="P:chaperone-mediated protein complex assembly"/>
    <property type="evidence" value="ECO:0007669"/>
    <property type="project" value="InterPro"/>
</dbReference>
<feature type="region of interest" description="Disordered" evidence="1">
    <location>
        <begin position="216"/>
        <end position="235"/>
    </location>
</feature>
<organism evidence="2 3">
    <name type="scientific">Stylophora pistillata</name>
    <name type="common">Smooth cauliflower coral</name>
    <dbReference type="NCBI Taxonomy" id="50429"/>
    <lineage>
        <taxon>Eukaryota</taxon>
        <taxon>Metazoa</taxon>
        <taxon>Cnidaria</taxon>
        <taxon>Anthozoa</taxon>
        <taxon>Hexacorallia</taxon>
        <taxon>Scleractinia</taxon>
        <taxon>Astrocoeniina</taxon>
        <taxon>Pocilloporidae</taxon>
        <taxon>Stylophora</taxon>
    </lineage>
</organism>
<gene>
    <name evidence="2" type="primary">BBS12</name>
    <name evidence="2" type="ORF">AWC38_SpisGene4730</name>
</gene>
<accession>A0A2B4SPJ6</accession>
<keyword evidence="3" id="KW-1185">Reference proteome</keyword>
<dbReference type="Gene3D" id="3.50.7.10">
    <property type="entry name" value="GroEL"/>
    <property type="match status" value="1"/>
</dbReference>
<dbReference type="InterPro" id="IPR027409">
    <property type="entry name" value="GroEL-like_apical_dom_sf"/>
</dbReference>
<dbReference type="EMBL" id="LSMT01000049">
    <property type="protein sequence ID" value="PFX30518.1"/>
    <property type="molecule type" value="Genomic_DNA"/>
</dbReference>
<dbReference type="AlphaFoldDB" id="A0A2B4SPJ6"/>
<sequence length="963" mass="106932">MPGTLRHTYDLNFKLKIVAEAEGVPIPIIVRLFDDALQVCEEVCQQTSFDITEALQSHQDSSPPAKDSNGVKENSKSISKGISCHPDAELDILKKTDLVDAVVADDISWYFDGQNQEVDDSTPWGGFDIPGAHGDIPGVPEYIAATEGHIPGTDKMKTPTTKLPEVNTSRNINYLDLKISRNGDVTTGNENLDKISLHPETCKSQGGILGAKANVRNMSPPRVNMGKPEESGDSQFYPKIEGEISCGKKTLRTPLESIESWDESLSSRMEDRCVDEDEFETCLPEAVSNTANGNIATKPPVLNEHNEDLRSPRFFGENFTNAYTDTNYTKFQNAGAKSFETLNKINLSSLPLISSDGKDKKVDDNFLRSLSEKLESKKAGVQRRVKLSEIFKGSRHFVNSSSNGASPHLADVADRPNRQLKKLSTDVTLSRSIPKTGQAGKTSSVDSTSHNRQTLSVQDKVSSFSAQVNSTERNKRSLFELGSHLSHGKDLEMKLAVEVTNSLFFSSIKTSLKDFEIPLRMIHTELVLGPSSSFSCRIDGLLLENTSTFQFSSSNQNLPTCKLLLALIDGDVTPEFRHVGLNNELQIHRIVRNEYSKSSDFSQEKEWYQGGIASLSKHKIGILVVKGIIHDSMLDYCSSHNITVLQNVSYPVLQLLSFATDSAIITYLADLRKQDLGRPVTIETWELGWAPCLVRQSKLKGSGARDVRVMKTCQYVLVREVFEASSGCKDFNSPLQTVLLCSPCKDVLCDMEERFWNSIYRLKNALSCGRVLPGAGEIEAACIRRLTVENDTAPSFSFNPLSGWLQESIEVFRPLVYTAFAQGLKDFLCSVLLNSGNFTSHSGASSYVEKLVNEGLTLDDLERFQDDHSDDHRGQPLRAEGIKGGHAMDRVPPRDPAGFSTDHFRDLFDSKQETRKVKSHVWDNYTAKKEAWRRAVGVVRILLQSDMFVETGLRQSKSEIALF</sequence>
<dbReference type="InterPro" id="IPR042984">
    <property type="entry name" value="BBS12"/>
</dbReference>
<dbReference type="PANTHER" id="PTHR46883:SF1">
    <property type="entry name" value="BARDET-BIEDL SYNDROME 12 PROTEIN"/>
    <property type="match status" value="1"/>
</dbReference>
<comment type="caution">
    <text evidence="2">The sequence shown here is derived from an EMBL/GenBank/DDBJ whole genome shotgun (WGS) entry which is preliminary data.</text>
</comment>
<dbReference type="SUPFAM" id="SSF52029">
    <property type="entry name" value="GroEL apical domain-like"/>
    <property type="match status" value="1"/>
</dbReference>
<dbReference type="Pfam" id="PF00118">
    <property type="entry name" value="Cpn60_TCP1"/>
    <property type="match status" value="1"/>
</dbReference>
<evidence type="ECO:0000313" key="3">
    <source>
        <dbReference type="Proteomes" id="UP000225706"/>
    </source>
</evidence>
<dbReference type="STRING" id="50429.A0A2B4SPJ6"/>
<feature type="region of interest" description="Disordered" evidence="1">
    <location>
        <begin position="424"/>
        <end position="453"/>
    </location>
</feature>
<feature type="compositionally biased region" description="Basic and acidic residues" evidence="1">
    <location>
        <begin position="867"/>
        <end position="893"/>
    </location>
</feature>
<name>A0A2B4SPJ6_STYPI</name>
<dbReference type="PANTHER" id="PTHR46883">
    <property type="entry name" value="BARDET-BIEDL SYNDROME 12 PROTEIN"/>
    <property type="match status" value="1"/>
</dbReference>
<feature type="region of interest" description="Disordered" evidence="1">
    <location>
        <begin position="867"/>
        <end position="895"/>
    </location>
</feature>
<feature type="region of interest" description="Disordered" evidence="1">
    <location>
        <begin position="55"/>
        <end position="80"/>
    </location>
</feature>
<dbReference type="GO" id="GO:0045494">
    <property type="term" value="P:photoreceptor cell maintenance"/>
    <property type="evidence" value="ECO:0007669"/>
    <property type="project" value="TreeGrafter"/>
</dbReference>
<dbReference type="Proteomes" id="UP000225706">
    <property type="component" value="Unassembled WGS sequence"/>
</dbReference>
<dbReference type="InterPro" id="IPR002423">
    <property type="entry name" value="Cpn60/GroEL/TCP-1"/>
</dbReference>
<reference evidence="3" key="1">
    <citation type="journal article" date="2017" name="bioRxiv">
        <title>Comparative analysis of the genomes of Stylophora pistillata and Acropora digitifera provides evidence for extensive differences between species of corals.</title>
        <authorList>
            <person name="Voolstra C.R."/>
            <person name="Li Y."/>
            <person name="Liew Y.J."/>
            <person name="Baumgarten S."/>
            <person name="Zoccola D."/>
            <person name="Flot J.-F."/>
            <person name="Tambutte S."/>
            <person name="Allemand D."/>
            <person name="Aranda M."/>
        </authorList>
    </citation>
    <scope>NUCLEOTIDE SEQUENCE [LARGE SCALE GENOMIC DNA]</scope>
</reference>
<proteinExistence type="predicted"/>
<feature type="compositionally biased region" description="Polar residues" evidence="1">
    <location>
        <begin position="425"/>
        <end position="453"/>
    </location>
</feature>
<dbReference type="InterPro" id="IPR027410">
    <property type="entry name" value="TCP-1-like_intermed_sf"/>
</dbReference>
<dbReference type="Gene3D" id="1.10.560.10">
    <property type="entry name" value="GroEL-like equatorial domain"/>
    <property type="match status" value="1"/>
</dbReference>
<dbReference type="GO" id="GO:0005524">
    <property type="term" value="F:ATP binding"/>
    <property type="evidence" value="ECO:0007669"/>
    <property type="project" value="InterPro"/>
</dbReference>
<evidence type="ECO:0000256" key="1">
    <source>
        <dbReference type="SAM" id="MobiDB-lite"/>
    </source>
</evidence>
<dbReference type="Gene3D" id="3.30.260.10">
    <property type="entry name" value="TCP-1-like chaperonin intermediate domain"/>
    <property type="match status" value="1"/>
</dbReference>
<evidence type="ECO:0000313" key="2">
    <source>
        <dbReference type="EMBL" id="PFX30518.1"/>
    </source>
</evidence>
<dbReference type="InterPro" id="IPR027413">
    <property type="entry name" value="GROEL-like_equatorial_sf"/>
</dbReference>
<protein>
    <submittedName>
        <fullName evidence="2">Bardet-Biedl syndrome 12 protein</fullName>
    </submittedName>
</protein>